<dbReference type="Pfam" id="PF11745">
    <property type="entry name" value="DUF3304"/>
    <property type="match status" value="1"/>
</dbReference>
<keyword evidence="1" id="KW-0732">Signal</keyword>
<dbReference type="OrthoDB" id="6498852at2"/>
<feature type="chain" id="PRO_5008751706" description="DUF3304 domain-containing protein" evidence="1">
    <location>
        <begin position="26"/>
        <end position="169"/>
    </location>
</feature>
<evidence type="ECO:0000313" key="2">
    <source>
        <dbReference type="EMBL" id="SCM50937.1"/>
    </source>
</evidence>
<name>A0A1C6YVP8_HAFAL</name>
<dbReference type="Proteomes" id="UP000094844">
    <property type="component" value="Unassembled WGS sequence"/>
</dbReference>
<dbReference type="RefSeq" id="WP_072307330.1">
    <property type="nucleotide sequence ID" value="NZ_FMIQ01000006.1"/>
</dbReference>
<evidence type="ECO:0008006" key="4">
    <source>
        <dbReference type="Google" id="ProtNLM"/>
    </source>
</evidence>
<evidence type="ECO:0000313" key="3">
    <source>
        <dbReference type="Proteomes" id="UP000094844"/>
    </source>
</evidence>
<organism evidence="2 3">
    <name type="scientific">Hafnia alvei</name>
    <dbReference type="NCBI Taxonomy" id="569"/>
    <lineage>
        <taxon>Bacteria</taxon>
        <taxon>Pseudomonadati</taxon>
        <taxon>Pseudomonadota</taxon>
        <taxon>Gammaproteobacteria</taxon>
        <taxon>Enterobacterales</taxon>
        <taxon>Hafniaceae</taxon>
        <taxon>Hafnia</taxon>
    </lineage>
</organism>
<gene>
    <name evidence="2" type="ORF">BN1044_00386</name>
</gene>
<sequence>MNKTLRNCGGVLVLLAQLTTGCSFASDDDVTGGNLRGVNHTRQEVSRFSVNGYGGLVGGNTCCILLPDKWRPGMKVQVKWKSVDTKNIDFPGYGDEKKFQEWKQKISAHSVNKLAVVDVPQYGAKRCGLTVHFLPCDTVKVTTSCWGYGSPEYPIKEPLNMPEPKTCPR</sequence>
<reference evidence="2 3" key="1">
    <citation type="submission" date="2016-09" db="EMBL/GenBank/DDBJ databases">
        <authorList>
            <person name="Capua I."/>
            <person name="De Benedictis P."/>
            <person name="Joannis T."/>
            <person name="Lombin L.H."/>
            <person name="Cattoli G."/>
        </authorList>
    </citation>
    <scope>NUCLEOTIDE SEQUENCE [LARGE SCALE GENOMIC DNA]</scope>
    <source>
        <strain evidence="2 3">GB001</strain>
    </source>
</reference>
<dbReference type="PROSITE" id="PS51257">
    <property type="entry name" value="PROKAR_LIPOPROTEIN"/>
    <property type="match status" value="1"/>
</dbReference>
<dbReference type="AlphaFoldDB" id="A0A1C6YVP8"/>
<dbReference type="InterPro" id="IPR021733">
    <property type="entry name" value="DUF3304"/>
</dbReference>
<evidence type="ECO:0000256" key="1">
    <source>
        <dbReference type="SAM" id="SignalP"/>
    </source>
</evidence>
<accession>A0A1C6YVP8</accession>
<feature type="signal peptide" evidence="1">
    <location>
        <begin position="1"/>
        <end position="25"/>
    </location>
</feature>
<proteinExistence type="predicted"/>
<protein>
    <recommendedName>
        <fullName evidence="4">DUF3304 domain-containing protein</fullName>
    </recommendedName>
</protein>
<dbReference type="EMBL" id="FMIQ01000006">
    <property type="protein sequence ID" value="SCM50937.1"/>
    <property type="molecule type" value="Genomic_DNA"/>
</dbReference>